<name>A0AAN5DC47_9BILA</name>
<evidence type="ECO:0000313" key="3">
    <source>
        <dbReference type="Proteomes" id="UP001328107"/>
    </source>
</evidence>
<reference evidence="3" key="1">
    <citation type="submission" date="2022-10" db="EMBL/GenBank/DDBJ databases">
        <title>Genome assembly of Pristionchus species.</title>
        <authorList>
            <person name="Yoshida K."/>
            <person name="Sommer R.J."/>
        </authorList>
    </citation>
    <scope>NUCLEOTIDE SEQUENCE [LARGE SCALE GENOMIC DNA]</scope>
    <source>
        <strain evidence="3">RS5460</strain>
    </source>
</reference>
<evidence type="ECO:0000313" key="2">
    <source>
        <dbReference type="EMBL" id="GMR59852.1"/>
    </source>
</evidence>
<dbReference type="AlphaFoldDB" id="A0AAN5DC47"/>
<feature type="region of interest" description="Disordered" evidence="1">
    <location>
        <begin position="170"/>
        <end position="199"/>
    </location>
</feature>
<dbReference type="Proteomes" id="UP001328107">
    <property type="component" value="Unassembled WGS sequence"/>
</dbReference>
<feature type="compositionally biased region" description="Basic and acidic residues" evidence="1">
    <location>
        <begin position="71"/>
        <end position="95"/>
    </location>
</feature>
<feature type="compositionally biased region" description="Low complexity" evidence="1">
    <location>
        <begin position="175"/>
        <end position="199"/>
    </location>
</feature>
<accession>A0AAN5DC47</accession>
<feature type="compositionally biased region" description="Polar residues" evidence="1">
    <location>
        <begin position="58"/>
        <end position="70"/>
    </location>
</feature>
<gene>
    <name evidence="2" type="ORF">PMAYCL1PPCAC_30047</name>
</gene>
<comment type="caution">
    <text evidence="2">The sequence shown here is derived from an EMBL/GenBank/DDBJ whole genome shotgun (WGS) entry which is preliminary data.</text>
</comment>
<dbReference type="EMBL" id="BTRK01000006">
    <property type="protein sequence ID" value="GMR59852.1"/>
    <property type="molecule type" value="Genomic_DNA"/>
</dbReference>
<protein>
    <submittedName>
        <fullName evidence="2">Uncharacterized protein</fullName>
    </submittedName>
</protein>
<evidence type="ECO:0000256" key="1">
    <source>
        <dbReference type="SAM" id="MobiDB-lite"/>
    </source>
</evidence>
<keyword evidence="3" id="KW-1185">Reference proteome</keyword>
<sequence>MQCLRSSRVAKQIIPSFFLSLCASAKVTSPYLRHMSFRSCVGGSFDFSPSHRERNQRASHSQSWGTQTPSERARTNTRVRERERGPRQRLIRDRSATTTPVRHTERGPRYARRLIRESSVQVHRHDACDVNARRVPHAPPLTSTRAESHLPGDVRRKVFDNHPVSRLLGRPVAGSSSCPEAVPSSTSSSSSSVRISTRATTRELEHHSLASQLLPIQIVDRVIGIARRGTHNESKSVLEDDVPQLAITAEEVLHVSLSRTGR</sequence>
<feature type="region of interest" description="Disordered" evidence="1">
    <location>
        <begin position="50"/>
        <end position="106"/>
    </location>
</feature>
<organism evidence="2 3">
    <name type="scientific">Pristionchus mayeri</name>
    <dbReference type="NCBI Taxonomy" id="1317129"/>
    <lineage>
        <taxon>Eukaryota</taxon>
        <taxon>Metazoa</taxon>
        <taxon>Ecdysozoa</taxon>
        <taxon>Nematoda</taxon>
        <taxon>Chromadorea</taxon>
        <taxon>Rhabditida</taxon>
        <taxon>Rhabditina</taxon>
        <taxon>Diplogasteromorpha</taxon>
        <taxon>Diplogasteroidea</taxon>
        <taxon>Neodiplogasteridae</taxon>
        <taxon>Pristionchus</taxon>
    </lineage>
</organism>
<proteinExistence type="predicted"/>